<accession>A0ABP0PZ48</accession>
<name>A0ABP0PZ48_9DINO</name>
<proteinExistence type="predicted"/>
<comment type="caution">
    <text evidence="1">The sequence shown here is derived from an EMBL/GenBank/DDBJ whole genome shotgun (WGS) entry which is preliminary data.</text>
</comment>
<gene>
    <name evidence="1" type="ORF">SCF082_LOCUS38190</name>
</gene>
<dbReference type="SUPFAM" id="SSF50156">
    <property type="entry name" value="PDZ domain-like"/>
    <property type="match status" value="1"/>
</dbReference>
<reference evidence="1 2" key="1">
    <citation type="submission" date="2024-02" db="EMBL/GenBank/DDBJ databases">
        <authorList>
            <person name="Chen Y."/>
            <person name="Shah S."/>
            <person name="Dougan E. K."/>
            <person name="Thang M."/>
            <person name="Chan C."/>
        </authorList>
    </citation>
    <scope>NUCLEOTIDE SEQUENCE [LARGE SCALE GENOMIC DNA]</scope>
</reference>
<keyword evidence="2" id="KW-1185">Reference proteome</keyword>
<protein>
    <submittedName>
        <fullName evidence="1">Nocturnin</fullName>
    </submittedName>
</protein>
<dbReference type="Proteomes" id="UP001642464">
    <property type="component" value="Unassembled WGS sequence"/>
</dbReference>
<evidence type="ECO:0000313" key="2">
    <source>
        <dbReference type="Proteomes" id="UP001642464"/>
    </source>
</evidence>
<organism evidence="1 2">
    <name type="scientific">Durusdinium trenchii</name>
    <dbReference type="NCBI Taxonomy" id="1381693"/>
    <lineage>
        <taxon>Eukaryota</taxon>
        <taxon>Sar</taxon>
        <taxon>Alveolata</taxon>
        <taxon>Dinophyceae</taxon>
        <taxon>Suessiales</taxon>
        <taxon>Symbiodiniaceae</taxon>
        <taxon>Durusdinium</taxon>
    </lineage>
</organism>
<dbReference type="EMBL" id="CAXAMM010038684">
    <property type="protein sequence ID" value="CAK9080079.1"/>
    <property type="molecule type" value="Genomic_DNA"/>
</dbReference>
<dbReference type="InterPro" id="IPR036034">
    <property type="entry name" value="PDZ_sf"/>
</dbReference>
<sequence length="192" mass="21105">MFSCCCLDRTTVGDAVIQVGEDERGEQQIPFFEFLVKVSKENGKDLGCILESSLPDFCILREVKPKGPRCPLKDVQVFDRIMKVNGSGGSSRKLLQLLESEVSAPVALLLQRPKRMEVTLQLEEEAGLVFHESLDTCGLVIKHVAGPLAGSLKRMDRVIAIDGREGTASELLQLIRSQTEPLLLTICSYSTA</sequence>
<evidence type="ECO:0000313" key="1">
    <source>
        <dbReference type="EMBL" id="CAK9080079.1"/>
    </source>
</evidence>